<proteinExistence type="predicted"/>
<evidence type="ECO:0000256" key="2">
    <source>
        <dbReference type="SAM" id="Phobius"/>
    </source>
</evidence>
<dbReference type="InterPro" id="IPR050721">
    <property type="entry name" value="Trk_Ktr_HKT_K-transport"/>
</dbReference>
<dbReference type="InterPro" id="IPR036291">
    <property type="entry name" value="NAD(P)-bd_dom_sf"/>
</dbReference>
<feature type="domain" description="RCK N-terminal" evidence="3">
    <location>
        <begin position="129"/>
        <end position="265"/>
    </location>
</feature>
<dbReference type="Proteomes" id="UP000190423">
    <property type="component" value="Unassembled WGS sequence"/>
</dbReference>
<dbReference type="OrthoDB" id="9810759at2"/>
<dbReference type="PANTHER" id="PTHR43833:SF9">
    <property type="entry name" value="POTASSIUM CHANNEL PROTEIN YUGO-RELATED"/>
    <property type="match status" value="1"/>
</dbReference>
<keyword evidence="4" id="KW-0813">Transport</keyword>
<evidence type="ECO:0000256" key="1">
    <source>
        <dbReference type="ARBA" id="ARBA00004651"/>
    </source>
</evidence>
<feature type="transmembrane region" description="Helical" evidence="2">
    <location>
        <begin position="87"/>
        <end position="112"/>
    </location>
</feature>
<accession>A0A1T4JQY7</accession>
<dbReference type="PROSITE" id="PS51201">
    <property type="entry name" value="RCK_N"/>
    <property type="match status" value="1"/>
</dbReference>
<gene>
    <name evidence="4" type="ORF">SAMN02745149_00727</name>
</gene>
<dbReference type="RefSeq" id="WP_078932648.1">
    <property type="nucleotide sequence ID" value="NZ_FUWG01000004.1"/>
</dbReference>
<evidence type="ECO:0000313" key="4">
    <source>
        <dbReference type="EMBL" id="SJZ32467.1"/>
    </source>
</evidence>
<dbReference type="InterPro" id="IPR003148">
    <property type="entry name" value="RCK_N"/>
</dbReference>
<dbReference type="GO" id="GO:0034220">
    <property type="term" value="P:monoatomic ion transmembrane transport"/>
    <property type="evidence" value="ECO:0007669"/>
    <property type="project" value="UniProtKB-KW"/>
</dbReference>
<keyword evidence="2" id="KW-0472">Membrane</keyword>
<dbReference type="AlphaFoldDB" id="A0A1T4JQY7"/>
<dbReference type="Pfam" id="PF22614">
    <property type="entry name" value="Slo-like_RCK"/>
    <property type="match status" value="1"/>
</dbReference>
<sequence>MRKSDGRKKGSSKRIRSRFRELFTSTASLLGLITFLVLVIIMLVIFISEQETNSKINTLFDAFWYTLVTITTVGYGDITPDSVPGRIAAMVLLIAGVALFGALSGKFASFLFDRQQKRDKGLLNMAKMKNHFLICGWKPNFERILAGILNANPEVPNEKIVILNSAGQGEIDRIKSDSRFKGINYLHGDFTDEDTLLKAQIKTAERALILADLSENYSALENDSRAVLAVITMKNLNPRIYCVAEIADSKFEKHLSLARCDEIILSSDYEQNLLVQASSGKGMSHILRELIAGDADAGIVIESIPQEFVGKPYRDYRISLRTRDVLIGLLENTGNFYQRRKEALAEAQKNPDMEKIVANLKKVKTLQSNLPHFTPEDDYIVPGNSKAIFIHGNNADKTE</sequence>
<protein>
    <submittedName>
        <fullName evidence="4">Voltage-gated potassium channel</fullName>
    </submittedName>
</protein>
<dbReference type="EMBL" id="FUWG01000004">
    <property type="protein sequence ID" value="SJZ32467.1"/>
    <property type="molecule type" value="Genomic_DNA"/>
</dbReference>
<dbReference type="SUPFAM" id="SSF81324">
    <property type="entry name" value="Voltage-gated potassium channels"/>
    <property type="match status" value="1"/>
</dbReference>
<dbReference type="InterPro" id="IPR013099">
    <property type="entry name" value="K_chnl_dom"/>
</dbReference>
<dbReference type="GO" id="GO:0006813">
    <property type="term" value="P:potassium ion transport"/>
    <property type="evidence" value="ECO:0007669"/>
    <property type="project" value="InterPro"/>
</dbReference>
<dbReference type="SUPFAM" id="SSF51735">
    <property type="entry name" value="NAD(P)-binding Rossmann-fold domains"/>
    <property type="match status" value="1"/>
</dbReference>
<dbReference type="Pfam" id="PF07885">
    <property type="entry name" value="Ion_trans_2"/>
    <property type="match status" value="1"/>
</dbReference>
<organism evidence="4 5">
    <name type="scientific">Treponema porcinum</name>
    <dbReference type="NCBI Taxonomy" id="261392"/>
    <lineage>
        <taxon>Bacteria</taxon>
        <taxon>Pseudomonadati</taxon>
        <taxon>Spirochaetota</taxon>
        <taxon>Spirochaetia</taxon>
        <taxon>Spirochaetales</taxon>
        <taxon>Treponemataceae</taxon>
        <taxon>Treponema</taxon>
    </lineage>
</organism>
<evidence type="ECO:0000259" key="3">
    <source>
        <dbReference type="PROSITE" id="PS51201"/>
    </source>
</evidence>
<keyword evidence="2" id="KW-0812">Transmembrane</keyword>
<dbReference type="PRINTS" id="PR00169">
    <property type="entry name" value="KCHANNEL"/>
</dbReference>
<keyword evidence="5" id="KW-1185">Reference proteome</keyword>
<dbReference type="STRING" id="261392.SAMN02745149_00727"/>
<feature type="transmembrane region" description="Helical" evidence="2">
    <location>
        <begin position="21"/>
        <end position="47"/>
    </location>
</feature>
<keyword evidence="4" id="KW-0407">Ion channel</keyword>
<keyword evidence="2" id="KW-1133">Transmembrane helix</keyword>
<dbReference type="GeneID" id="78316040"/>
<keyword evidence="4" id="KW-0406">Ion transport</keyword>
<reference evidence="4 5" key="1">
    <citation type="submission" date="2017-02" db="EMBL/GenBank/DDBJ databases">
        <authorList>
            <person name="Peterson S.W."/>
        </authorList>
    </citation>
    <scope>NUCLEOTIDE SEQUENCE [LARGE SCALE GENOMIC DNA]</scope>
    <source>
        <strain evidence="4 5">ATCC BAA-908</strain>
    </source>
</reference>
<name>A0A1T4JQY7_TREPO</name>
<dbReference type="PANTHER" id="PTHR43833">
    <property type="entry name" value="POTASSIUM CHANNEL PROTEIN 2-RELATED-RELATED"/>
    <property type="match status" value="1"/>
</dbReference>
<dbReference type="Gene3D" id="1.10.287.70">
    <property type="match status" value="1"/>
</dbReference>
<dbReference type="Gene3D" id="3.40.50.720">
    <property type="entry name" value="NAD(P)-binding Rossmann-like Domain"/>
    <property type="match status" value="1"/>
</dbReference>
<evidence type="ECO:0000313" key="5">
    <source>
        <dbReference type="Proteomes" id="UP000190423"/>
    </source>
</evidence>
<dbReference type="GO" id="GO:0005886">
    <property type="term" value="C:plasma membrane"/>
    <property type="evidence" value="ECO:0007669"/>
    <property type="project" value="UniProtKB-SubCell"/>
</dbReference>
<comment type="subcellular location">
    <subcellularLocation>
        <location evidence="1">Cell membrane</location>
        <topology evidence="1">Multi-pass membrane protein</topology>
    </subcellularLocation>
</comment>